<protein>
    <submittedName>
        <fullName evidence="2">Uncharacterized protein</fullName>
    </submittedName>
</protein>
<evidence type="ECO:0000313" key="3">
    <source>
        <dbReference type="Proteomes" id="UP000807504"/>
    </source>
</evidence>
<organism evidence="2 3">
    <name type="scientific">Argiope bruennichi</name>
    <name type="common">Wasp spider</name>
    <name type="synonym">Aranea bruennichi</name>
    <dbReference type="NCBI Taxonomy" id="94029"/>
    <lineage>
        <taxon>Eukaryota</taxon>
        <taxon>Metazoa</taxon>
        <taxon>Ecdysozoa</taxon>
        <taxon>Arthropoda</taxon>
        <taxon>Chelicerata</taxon>
        <taxon>Arachnida</taxon>
        <taxon>Araneae</taxon>
        <taxon>Araneomorphae</taxon>
        <taxon>Entelegynae</taxon>
        <taxon>Araneoidea</taxon>
        <taxon>Araneidae</taxon>
        <taxon>Argiope</taxon>
    </lineage>
</organism>
<evidence type="ECO:0000256" key="1">
    <source>
        <dbReference type="SAM" id="MobiDB-lite"/>
    </source>
</evidence>
<dbReference type="Proteomes" id="UP000807504">
    <property type="component" value="Unassembled WGS sequence"/>
</dbReference>
<proteinExistence type="predicted"/>
<sequence length="79" mass="9254">MHTDQWRRGMFMENFQRASKEVVCLNIIFRSSAVDTEKLHNRFMLWIITIIDLFNPNASPVNQGKSPDEHSPEESFDTV</sequence>
<reference evidence="2" key="2">
    <citation type="submission" date="2020-06" db="EMBL/GenBank/DDBJ databases">
        <authorList>
            <person name="Sheffer M."/>
        </authorList>
    </citation>
    <scope>NUCLEOTIDE SEQUENCE</scope>
</reference>
<dbReference type="EMBL" id="JABXBU010002227">
    <property type="protein sequence ID" value="KAF8773980.1"/>
    <property type="molecule type" value="Genomic_DNA"/>
</dbReference>
<feature type="region of interest" description="Disordered" evidence="1">
    <location>
        <begin position="59"/>
        <end position="79"/>
    </location>
</feature>
<reference evidence="2" key="1">
    <citation type="journal article" date="2020" name="bioRxiv">
        <title>Chromosome-level reference genome of the European wasp spider Argiope bruennichi: a resource for studies on range expansion and evolutionary adaptation.</title>
        <authorList>
            <person name="Sheffer M.M."/>
            <person name="Hoppe A."/>
            <person name="Krehenwinkel H."/>
            <person name="Uhl G."/>
            <person name="Kuss A.W."/>
            <person name="Jensen L."/>
            <person name="Jensen C."/>
            <person name="Gillespie R.G."/>
            <person name="Hoff K.J."/>
            <person name="Prost S."/>
        </authorList>
    </citation>
    <scope>NUCLEOTIDE SEQUENCE</scope>
</reference>
<name>A0A8T0EJ75_ARGBR</name>
<keyword evidence="3" id="KW-1185">Reference proteome</keyword>
<gene>
    <name evidence="2" type="ORF">HNY73_016585</name>
</gene>
<evidence type="ECO:0000313" key="2">
    <source>
        <dbReference type="EMBL" id="KAF8773980.1"/>
    </source>
</evidence>
<dbReference type="AlphaFoldDB" id="A0A8T0EJ75"/>
<accession>A0A8T0EJ75</accession>
<comment type="caution">
    <text evidence="2">The sequence shown here is derived from an EMBL/GenBank/DDBJ whole genome shotgun (WGS) entry which is preliminary data.</text>
</comment>